<feature type="compositionally biased region" description="Polar residues" evidence="1">
    <location>
        <begin position="77"/>
        <end position="100"/>
    </location>
</feature>
<keyword evidence="4" id="KW-1185">Reference proteome</keyword>
<dbReference type="HOGENOM" id="CLU_017927_0_0_1"/>
<accession>A1CQ42</accession>
<dbReference type="eggNOG" id="ENOG502S50B">
    <property type="taxonomic scope" value="Eukaryota"/>
</dbReference>
<dbReference type="VEuPathDB" id="FungiDB:ACLA_024790"/>
<feature type="compositionally biased region" description="Polar residues" evidence="1">
    <location>
        <begin position="737"/>
        <end position="752"/>
    </location>
</feature>
<dbReference type="InterPro" id="IPR057227">
    <property type="entry name" value="DUF7905"/>
</dbReference>
<dbReference type="RefSeq" id="XP_001269189.1">
    <property type="nucleotide sequence ID" value="XM_001269188.1"/>
</dbReference>
<gene>
    <name evidence="3" type="ORF">ACLA_024790</name>
</gene>
<dbReference type="EMBL" id="DS027059">
    <property type="protein sequence ID" value="EAW07763.1"/>
    <property type="molecule type" value="Genomic_DNA"/>
</dbReference>
<dbReference type="KEGG" id="act:ACLA_024790"/>
<organism evidence="3 4">
    <name type="scientific">Aspergillus clavatus (strain ATCC 1007 / CBS 513.65 / DSM 816 / NCTC 3887 / NRRL 1 / QM 1276 / 107)</name>
    <dbReference type="NCBI Taxonomy" id="344612"/>
    <lineage>
        <taxon>Eukaryota</taxon>
        <taxon>Fungi</taxon>
        <taxon>Dikarya</taxon>
        <taxon>Ascomycota</taxon>
        <taxon>Pezizomycotina</taxon>
        <taxon>Eurotiomycetes</taxon>
        <taxon>Eurotiomycetidae</taxon>
        <taxon>Eurotiales</taxon>
        <taxon>Aspergillaceae</taxon>
        <taxon>Aspergillus</taxon>
        <taxon>Aspergillus subgen. Fumigati</taxon>
    </lineage>
</organism>
<dbReference type="OMA" id="WDNMLGQ"/>
<dbReference type="STRING" id="344612.A1CQ42"/>
<evidence type="ECO:0000256" key="1">
    <source>
        <dbReference type="SAM" id="MobiDB-lite"/>
    </source>
</evidence>
<evidence type="ECO:0000259" key="2">
    <source>
        <dbReference type="Pfam" id="PF25482"/>
    </source>
</evidence>
<feature type="region of interest" description="Disordered" evidence="1">
    <location>
        <begin position="737"/>
        <end position="775"/>
    </location>
</feature>
<evidence type="ECO:0000313" key="4">
    <source>
        <dbReference type="Proteomes" id="UP000006701"/>
    </source>
</evidence>
<feature type="region of interest" description="Disordered" evidence="1">
    <location>
        <begin position="59"/>
        <end position="148"/>
    </location>
</feature>
<dbReference type="Proteomes" id="UP000006701">
    <property type="component" value="Unassembled WGS sequence"/>
</dbReference>
<dbReference type="Pfam" id="PF25482">
    <property type="entry name" value="DUF7905"/>
    <property type="match status" value="1"/>
</dbReference>
<proteinExistence type="predicted"/>
<dbReference type="AlphaFoldDB" id="A1CQ42"/>
<feature type="domain" description="DUF7905" evidence="2">
    <location>
        <begin position="384"/>
        <end position="712"/>
    </location>
</feature>
<name>A1CQ42_ASPCL</name>
<reference evidence="3 4" key="1">
    <citation type="journal article" date="2008" name="PLoS Genet.">
        <title>Genomic islands in the pathogenic filamentous fungus Aspergillus fumigatus.</title>
        <authorList>
            <person name="Fedorova N.D."/>
            <person name="Khaldi N."/>
            <person name="Joardar V.S."/>
            <person name="Maiti R."/>
            <person name="Amedeo P."/>
            <person name="Anderson M.J."/>
            <person name="Crabtree J."/>
            <person name="Silva J.C."/>
            <person name="Badger J.H."/>
            <person name="Albarraq A."/>
            <person name="Angiuoli S."/>
            <person name="Bussey H."/>
            <person name="Bowyer P."/>
            <person name="Cotty P.J."/>
            <person name="Dyer P.S."/>
            <person name="Egan A."/>
            <person name="Galens K."/>
            <person name="Fraser-Liggett C.M."/>
            <person name="Haas B.J."/>
            <person name="Inman J.M."/>
            <person name="Kent R."/>
            <person name="Lemieux S."/>
            <person name="Malavazi I."/>
            <person name="Orvis J."/>
            <person name="Roemer T."/>
            <person name="Ronning C.M."/>
            <person name="Sundaram J.P."/>
            <person name="Sutton G."/>
            <person name="Turner G."/>
            <person name="Venter J.C."/>
            <person name="White O.R."/>
            <person name="Whitty B.R."/>
            <person name="Youngman P."/>
            <person name="Wolfe K.H."/>
            <person name="Goldman G.H."/>
            <person name="Wortman J.R."/>
            <person name="Jiang B."/>
            <person name="Denning D.W."/>
            <person name="Nierman W.C."/>
        </authorList>
    </citation>
    <scope>NUCLEOTIDE SEQUENCE [LARGE SCALE GENOMIC DNA]</scope>
    <source>
        <strain evidence="4">ATCC 1007 / CBS 513.65 / DSM 816 / NCTC 3887 / NRRL 1</strain>
    </source>
</reference>
<dbReference type="GeneID" id="4701036"/>
<protein>
    <recommendedName>
        <fullName evidence="2">DUF7905 domain-containing protein</fullName>
    </recommendedName>
</protein>
<feature type="region of interest" description="Disordered" evidence="1">
    <location>
        <begin position="1"/>
        <end position="25"/>
    </location>
</feature>
<evidence type="ECO:0000313" key="3">
    <source>
        <dbReference type="EMBL" id="EAW07763.1"/>
    </source>
</evidence>
<dbReference type="OrthoDB" id="4739136at2759"/>
<sequence>MTSQSLNSKESHEPSGAQGKQTELDPLTFKRLQQLVFHLTQSDELAEWQLPGYDRLMGKSRTSNMAQPASLPKNPPRNETQKQAPPGQPQQLSTPRNGTSVRGVIGQTRAASRPSRVRGSPGGRQLATPRNSGHFFKDSPAKANWRNGLQPNVLPRFFGSARRITSGRGSHITQGRHEVFEEISKKTGAFVKPPAYTDQVAAAKDELQRIIAKCNGYSASAPKKKLEWAKIYAHSVNKEADVELNERRESILQQLRKAPEDPSAFPEQLLFLWPREGPPLLDSLGPQLEVLDVMRARFGCHLFVPSGMPNYICALGHSQGTMKQLVHRLRTKWTELVANSNVKSKVYVVEPPAPKLMKEGIVIKRSKQFGKPFLDGAHPKDLEQWEIRAALIQSKNNARLLSAVERSLGGVAFVRGHLRMRINLGSFVLDEYRLPKDDQPSYSFEEFREMLLHEQTKGRLIPGLKIGKDQLLAECFGATDILEHLDGTSGMLKAAEPAFSVNFEFLGSNNALLRLEAEFAKSPGAFEYEITQRRWLRPRGGGRSADNQSPLQIGAIGFERSDWQLEIKALEFYETSSIDAALKLFSHSINFRRTANIDDISAKPQRKVLFPHSAPVARFVEKTAIRYRLKGTKYILEIARYDEYSRTTVPAYRGQNPPTVIGAISEVPSTSWGASIFDPNWDNLLGQHANLPVGHTARYTPTLSTFFPPKEQTAAGKCVGFWELIDLVRQVAGLFGTSTAPSEDSQPQNPKSPKSDKSGDITAARQRRQQINIGPQKRVLLEADLGTLF</sequence>
<feature type="compositionally biased region" description="Low complexity" evidence="1">
    <location>
        <begin position="109"/>
        <end position="119"/>
    </location>
</feature>